<evidence type="ECO:0000313" key="2">
    <source>
        <dbReference type="Proteomes" id="UP000254968"/>
    </source>
</evidence>
<dbReference type="EMBL" id="UGNV01000001">
    <property type="protein sequence ID" value="STX28475.1"/>
    <property type="molecule type" value="Genomic_DNA"/>
</dbReference>
<reference evidence="1 2" key="1">
    <citation type="submission" date="2018-06" db="EMBL/GenBank/DDBJ databases">
        <authorList>
            <consortium name="Pathogen Informatics"/>
            <person name="Doyle S."/>
        </authorList>
    </citation>
    <scope>NUCLEOTIDE SEQUENCE [LARGE SCALE GENOMIC DNA]</scope>
    <source>
        <strain evidence="1 2">NCTC13315</strain>
    </source>
</reference>
<name>A0A378I1C6_9GAMM</name>
<dbReference type="OrthoDB" id="1493121at2"/>
<organism evidence="1 2">
    <name type="scientific">Legionella beliardensis</name>
    <dbReference type="NCBI Taxonomy" id="91822"/>
    <lineage>
        <taxon>Bacteria</taxon>
        <taxon>Pseudomonadati</taxon>
        <taxon>Pseudomonadota</taxon>
        <taxon>Gammaproteobacteria</taxon>
        <taxon>Legionellales</taxon>
        <taxon>Legionellaceae</taxon>
        <taxon>Legionella</taxon>
    </lineage>
</organism>
<protein>
    <submittedName>
        <fullName evidence="1">Uncharacterized protein</fullName>
    </submittedName>
</protein>
<proteinExistence type="predicted"/>
<dbReference type="AlphaFoldDB" id="A0A378I1C6"/>
<dbReference type="RefSeq" id="WP_115302217.1">
    <property type="nucleotide sequence ID" value="NZ_CAAAHO010000001.1"/>
</dbReference>
<sequence>MTELGITKARASRLLYDYEVRKFKDIDPDQKIKAALSKATFAKDGDYFVLEIESNLLQAFLREKLKNLDHISDGSFSQSIVRINLDAVASLISEYIPDKEKDRIKQALTKAGAPDNSLKEY</sequence>
<gene>
    <name evidence="1" type="ORF">NCTC13315_01005</name>
</gene>
<accession>A0A378I1C6</accession>
<evidence type="ECO:0000313" key="1">
    <source>
        <dbReference type="EMBL" id="STX28475.1"/>
    </source>
</evidence>
<dbReference type="Proteomes" id="UP000254968">
    <property type="component" value="Unassembled WGS sequence"/>
</dbReference>
<keyword evidence="2" id="KW-1185">Reference proteome</keyword>